<dbReference type="SUPFAM" id="SSF63829">
    <property type="entry name" value="Calcium-dependent phosphotriesterase"/>
    <property type="match status" value="1"/>
</dbReference>
<keyword evidence="4" id="KW-1185">Reference proteome</keyword>
<evidence type="ECO:0000256" key="1">
    <source>
        <dbReference type="ARBA" id="ARBA00022801"/>
    </source>
</evidence>
<sequence>MQLRLSMTNLFTTSLFALCIALGLPFVQSSLSESVANLNFRQTVQTIADSTSGSGIIAPQAKPQLVSSQFSFTEGPAVDKKGNVYFTDQPNNKIWKYDTEGKLSVFMENSGRSNGMYFDQKGNLISCADENNQLWSISPQGKVTVLLKDFQGHTFNGPNDVWVDKSGGIYFTDPYYQRPYWKRQSPDPNLGGEKLYYLPKGASAAILLDDTFKQPNGLIGTPDGKILYVADIGNNKTYKYEIAGNGVLKNRQLFVNQGSDGMTIDNQGNIYLTGNGVTVYSKEGQKIEHIPIQAKWTANVCFGGKEKNLLFITASESVYTLKMQVKGVQ</sequence>
<dbReference type="EMBL" id="JASJOU010000013">
    <property type="protein sequence ID" value="MDJ1504832.1"/>
    <property type="molecule type" value="Genomic_DNA"/>
</dbReference>
<reference evidence="3" key="1">
    <citation type="submission" date="2023-05" db="EMBL/GenBank/DDBJ databases">
        <authorList>
            <person name="Zhang X."/>
        </authorList>
    </citation>
    <scope>NUCLEOTIDE SEQUENCE</scope>
    <source>
        <strain evidence="3">BD1B2-1</strain>
    </source>
</reference>
<name>A0AAE3RBZ5_9BACT</name>
<dbReference type="InterPro" id="IPR013658">
    <property type="entry name" value="SGL"/>
</dbReference>
<protein>
    <submittedName>
        <fullName evidence="3">SMP-30/gluconolactonase/LRE family protein</fullName>
    </submittedName>
</protein>
<dbReference type="InterPro" id="IPR011042">
    <property type="entry name" value="6-blade_b-propeller_TolB-like"/>
</dbReference>
<dbReference type="GO" id="GO:0016787">
    <property type="term" value="F:hydrolase activity"/>
    <property type="evidence" value="ECO:0007669"/>
    <property type="project" value="UniProtKB-KW"/>
</dbReference>
<comment type="caution">
    <text evidence="3">The sequence shown here is derived from an EMBL/GenBank/DDBJ whole genome shotgun (WGS) entry which is preliminary data.</text>
</comment>
<dbReference type="Gene3D" id="2.120.10.30">
    <property type="entry name" value="TolB, C-terminal domain"/>
    <property type="match status" value="1"/>
</dbReference>
<dbReference type="AlphaFoldDB" id="A0AAE3RBZ5"/>
<evidence type="ECO:0000313" key="3">
    <source>
        <dbReference type="EMBL" id="MDJ1504832.1"/>
    </source>
</evidence>
<dbReference type="PANTHER" id="PTHR47572:SF4">
    <property type="entry name" value="LACTONASE DRP35"/>
    <property type="match status" value="1"/>
</dbReference>
<evidence type="ECO:0000313" key="4">
    <source>
        <dbReference type="Proteomes" id="UP001232063"/>
    </source>
</evidence>
<gene>
    <name evidence="3" type="ORF">QNI22_29485</name>
</gene>
<feature type="domain" description="SMP-30/Gluconolactonase/LRE-like region" evidence="2">
    <location>
        <begin position="72"/>
        <end position="315"/>
    </location>
</feature>
<accession>A0AAE3RBZ5</accession>
<keyword evidence="1" id="KW-0378">Hydrolase</keyword>
<dbReference type="Proteomes" id="UP001232063">
    <property type="component" value="Unassembled WGS sequence"/>
</dbReference>
<evidence type="ECO:0000259" key="2">
    <source>
        <dbReference type="Pfam" id="PF08450"/>
    </source>
</evidence>
<dbReference type="Pfam" id="PF08450">
    <property type="entry name" value="SGL"/>
    <property type="match status" value="1"/>
</dbReference>
<organism evidence="3 4">
    <name type="scientific">Xanthocytophaga agilis</name>
    <dbReference type="NCBI Taxonomy" id="3048010"/>
    <lineage>
        <taxon>Bacteria</taxon>
        <taxon>Pseudomonadati</taxon>
        <taxon>Bacteroidota</taxon>
        <taxon>Cytophagia</taxon>
        <taxon>Cytophagales</taxon>
        <taxon>Rhodocytophagaceae</taxon>
        <taxon>Xanthocytophaga</taxon>
    </lineage>
</organism>
<dbReference type="PANTHER" id="PTHR47572">
    <property type="entry name" value="LIPOPROTEIN-RELATED"/>
    <property type="match status" value="1"/>
</dbReference>
<dbReference type="InterPro" id="IPR051262">
    <property type="entry name" value="SMP-30/CGR1_Lactonase"/>
</dbReference>
<proteinExistence type="predicted"/>